<organism evidence="2 3">
    <name type="scientific">Biomphalaria pfeifferi</name>
    <name type="common">Bloodfluke planorb</name>
    <name type="synonym">Freshwater snail</name>
    <dbReference type="NCBI Taxonomy" id="112525"/>
    <lineage>
        <taxon>Eukaryota</taxon>
        <taxon>Metazoa</taxon>
        <taxon>Spiralia</taxon>
        <taxon>Lophotrochozoa</taxon>
        <taxon>Mollusca</taxon>
        <taxon>Gastropoda</taxon>
        <taxon>Heterobranchia</taxon>
        <taxon>Euthyneura</taxon>
        <taxon>Panpulmonata</taxon>
        <taxon>Hygrophila</taxon>
        <taxon>Lymnaeoidea</taxon>
        <taxon>Planorbidae</taxon>
        <taxon>Biomphalaria</taxon>
    </lineage>
</organism>
<comment type="caution">
    <text evidence="2">The sequence shown here is derived from an EMBL/GenBank/DDBJ whole genome shotgun (WGS) entry which is preliminary data.</text>
</comment>
<evidence type="ECO:0000313" key="3">
    <source>
        <dbReference type="Proteomes" id="UP001233172"/>
    </source>
</evidence>
<name>A0AAD8BH18_BIOPF</name>
<dbReference type="AlphaFoldDB" id="A0AAD8BH18"/>
<dbReference type="Proteomes" id="UP001233172">
    <property type="component" value="Unassembled WGS sequence"/>
</dbReference>
<keyword evidence="1" id="KW-0472">Membrane</keyword>
<dbReference type="EMBL" id="JASAOG010000087">
    <property type="protein sequence ID" value="KAK0053340.1"/>
    <property type="molecule type" value="Genomic_DNA"/>
</dbReference>
<keyword evidence="1" id="KW-0812">Transmembrane</keyword>
<protein>
    <submittedName>
        <fullName evidence="2">Type-1B angiotensin II receptor</fullName>
    </submittedName>
</protein>
<evidence type="ECO:0000313" key="2">
    <source>
        <dbReference type="EMBL" id="KAK0053340.1"/>
    </source>
</evidence>
<accession>A0AAD8BH18</accession>
<keyword evidence="1" id="KW-1133">Transmembrane helix</keyword>
<evidence type="ECO:0000256" key="1">
    <source>
        <dbReference type="SAM" id="Phobius"/>
    </source>
</evidence>
<sequence length="144" mass="16300">MENSQNVSLLLHTVVESFSDVLTFDQFVMFEGILIITRAVISLFGIFGNTINIMAFIGMGIKDGFSLSMTLLAVIELFHVIVIFMKMLLTDGFIIEHSTQVITWFPLEPFELYVLFGYVARPLYSTSVLMTSFLSFARCMCQGR</sequence>
<keyword evidence="2" id="KW-0675">Receptor</keyword>
<reference evidence="2" key="1">
    <citation type="journal article" date="2023" name="PLoS Negl. Trop. Dis.">
        <title>A genome sequence for Biomphalaria pfeifferi, the major vector snail for the human-infecting parasite Schistosoma mansoni.</title>
        <authorList>
            <person name="Bu L."/>
            <person name="Lu L."/>
            <person name="Laidemitt M.R."/>
            <person name="Zhang S.M."/>
            <person name="Mutuku M."/>
            <person name="Mkoji G."/>
            <person name="Steinauer M."/>
            <person name="Loker E.S."/>
        </authorList>
    </citation>
    <scope>NUCLEOTIDE SEQUENCE</scope>
    <source>
        <strain evidence="2">KasaAsao</strain>
    </source>
</reference>
<proteinExistence type="predicted"/>
<feature type="transmembrane region" description="Helical" evidence="1">
    <location>
        <begin position="115"/>
        <end position="137"/>
    </location>
</feature>
<feature type="transmembrane region" description="Helical" evidence="1">
    <location>
        <begin position="71"/>
        <end position="95"/>
    </location>
</feature>
<gene>
    <name evidence="2" type="ORF">Bpfe_017271</name>
</gene>
<feature type="transmembrane region" description="Helical" evidence="1">
    <location>
        <begin position="35"/>
        <end position="59"/>
    </location>
</feature>
<keyword evidence="3" id="KW-1185">Reference proteome</keyword>
<reference evidence="2" key="2">
    <citation type="submission" date="2023-04" db="EMBL/GenBank/DDBJ databases">
        <authorList>
            <person name="Bu L."/>
            <person name="Lu L."/>
            <person name="Laidemitt M.R."/>
            <person name="Zhang S.M."/>
            <person name="Mutuku M."/>
            <person name="Mkoji G."/>
            <person name="Steinauer M."/>
            <person name="Loker E.S."/>
        </authorList>
    </citation>
    <scope>NUCLEOTIDE SEQUENCE</scope>
    <source>
        <strain evidence="2">KasaAsao</strain>
        <tissue evidence="2">Whole Snail</tissue>
    </source>
</reference>